<evidence type="ECO:0008006" key="4">
    <source>
        <dbReference type="Google" id="ProtNLM"/>
    </source>
</evidence>
<accession>A0A315VI60</accession>
<feature type="non-terminal residue" evidence="2">
    <location>
        <position position="1913"/>
    </location>
</feature>
<feature type="compositionally biased region" description="Low complexity" evidence="1">
    <location>
        <begin position="747"/>
        <end position="763"/>
    </location>
</feature>
<feature type="compositionally biased region" description="Polar residues" evidence="1">
    <location>
        <begin position="460"/>
        <end position="488"/>
    </location>
</feature>
<feature type="compositionally biased region" description="Acidic residues" evidence="1">
    <location>
        <begin position="648"/>
        <end position="672"/>
    </location>
</feature>
<feature type="compositionally biased region" description="Low complexity" evidence="1">
    <location>
        <begin position="782"/>
        <end position="801"/>
    </location>
</feature>
<feature type="compositionally biased region" description="Basic and acidic residues" evidence="1">
    <location>
        <begin position="1035"/>
        <end position="1045"/>
    </location>
</feature>
<organism evidence="2 3">
    <name type="scientific">Gambusia affinis</name>
    <name type="common">Western mosquitofish</name>
    <name type="synonym">Heterandria affinis</name>
    <dbReference type="NCBI Taxonomy" id="33528"/>
    <lineage>
        <taxon>Eukaryota</taxon>
        <taxon>Metazoa</taxon>
        <taxon>Chordata</taxon>
        <taxon>Craniata</taxon>
        <taxon>Vertebrata</taxon>
        <taxon>Euteleostomi</taxon>
        <taxon>Actinopterygii</taxon>
        <taxon>Neopterygii</taxon>
        <taxon>Teleostei</taxon>
        <taxon>Neoteleostei</taxon>
        <taxon>Acanthomorphata</taxon>
        <taxon>Ovalentaria</taxon>
        <taxon>Atherinomorphae</taxon>
        <taxon>Cyprinodontiformes</taxon>
        <taxon>Poeciliidae</taxon>
        <taxon>Poeciliinae</taxon>
        <taxon>Gambusia</taxon>
    </lineage>
</organism>
<feature type="region of interest" description="Disordered" evidence="1">
    <location>
        <begin position="1322"/>
        <end position="1439"/>
    </location>
</feature>
<feature type="compositionally biased region" description="Polar residues" evidence="1">
    <location>
        <begin position="1131"/>
        <end position="1148"/>
    </location>
</feature>
<feature type="compositionally biased region" description="Polar residues" evidence="1">
    <location>
        <begin position="1366"/>
        <end position="1378"/>
    </location>
</feature>
<dbReference type="STRING" id="33528.ENSGAFP00000012526"/>
<feature type="region of interest" description="Disordered" evidence="1">
    <location>
        <begin position="1462"/>
        <end position="1485"/>
    </location>
</feature>
<gene>
    <name evidence="2" type="ORF">CCH79_00004943</name>
</gene>
<sequence>MDEAVVVKGKPAVVLLDSHAKHFIEVRRVSYVMWHTTLNHLNCCHLCLETPSSSSKMFDRWLETKKEGPQQLAADSLGALSIAEFIKSCVSFLRVESITFQLSVKSLMTISSKRCIHSRSQFCLLHFWIQDTNIVRAVSSSLTTALASPRGRRGGSQRGRQESVEDMDGKHIHWIQTENTCKLIERDKEWQKEALFDFRKNFLGHITQLLLKEFAAEDEAARIRNSVSKSEAIILNQKRIECLLRVGDKVLPKSRATGRRRRGRPMTRWRDSLYFSAGFGTPWDSPGGIGPTVSNLDIESKLSAHYQAPWHQQHNVFHPCTRPPCLEELHRNARLSLRALHGDEQQHQPSSSRERNRVTISISVAPPMPTFPSPHSIRRQQRSRLARAQERAERERELEYQPRKERIVKETEIQTTERKLQEMPGREEDMKTIERKVTSIEKSESSEVIGGQAVKAVNHSAPSAQDKQANWSKENVPPSDQKTNDDSQAVSSCIIPINVTGVGFDREASARCSLVHSQSVLQRRRKLRRRKTITGIPKRVQQDMDSDESPVARERTVIIHANSHQLSLCQEDLSISGRLHHTRTAAPSRRRIRAQRNHQGIPASLSHSTGNISSLGDQSDSTYTTASTHGGRLRSRSLPREGGRLIDSDEDDDDNYDDDDDDEDLSPYEAEDFIPSGPSPRMKMMMMKDEEESTDDQAAPEPLQLGSLKRLQRSSERDRGGGGGGSPEHSWMERGRSRLPRKADMGSCEISSSSDTFSSPIHSVSTTGVLGSHVDHKEDHQSSSGNWSGSSSTCPSQTSETIPPPSSPPLTGSSHCDSELSLNTAPNAIDEGFSLDPSYHSDLRPQSQGHRSSSFTSSATDQLDDAGVSTASEGEWTYPQDQDQTDPDQDQDPTQKLSENHQFLREYSSMEGLNDQTCFSKQKPNAEKEPESHYPSDTEGFYSSSVNLEEYNQNYREYTCNYADLGPDCHQSNTVAKRLSHGGYPQPPLEFKPGTMTLGRTCRPLRKSKLKPPPPKRTSSLKETNSSVDVGTDTQADKDHPKMVSEQELTSSSTDMKLELDLELGGAPEPLQSSCLVAESLGTWGMGLGGAMDIVEPMSFSSADTHSFKDEGAVQSDYADLWLHNSELKSNNGEYASMSNSSTATGTTVMDCMKSPDSSSSSTETQIQAVAQTLESKESSPSLPSGDFKLGSPEKLAGLASPSSGYSSQSETPTSTLPSSSAAFFPGPLSPSTGKRKPKVPERKSSLSSLQQIPRDGASISFCNKRDPEFPPPPSQLDLNVLHGGYVRHTLSHRAYHMHTLHHNKHRVANVLSTGLKIMVPEITNTNPPPSSTNPGSNVLPVTPSTIRSVHLHSVSQSSEPQSSSTTYQDTANGTETVTRPKCPPSGSTLAPPPVNIRPLPPRRPPPRPPCHDHTSSPERSQPPPPGRHPDGPPSYESLLLRQDRYGPGTFWAMTAFRTRMDPSSDISEDSSPLHRPVPRAPHPSPVDLHTHIHSHTEFRGLTHSTHARSEFRVLGERSFSQDDDEDEEEEEEDEEEQVKEPQRAACSRGGMRLDHPPPPAYEFAGGSHLNSGPWASPVKVPGNTTEASHPYLISDARTGGQEVHEEEREVISGATRSAHPHQLQESKDDSTTPDTEDYFSKDSTPSDNSLSPLTDDTKVDDDIIITSPNKSRTTEDLFAMIHRSKRKVLGRKDSGDLNVKSRLCPASAVTPSNVSTGVVPPAPPLNFPATLANAVGSQRAPVPIYRSAKKSSTSNEEFKLLLLKKGSRSDSSYRMSATEILKSPITPKTPGESLQEASIRQAEEQSSTPQEPPISVLDPIQIPGLFPRANSESFTPKTLPMSAASRQGRSRIPPVANSSRYSTRSRLYTAPMQAISEGETENSDGSPHDDRSVLFASPCCLSFICTDPVALD</sequence>
<feature type="compositionally biased region" description="Basic and acidic residues" evidence="1">
    <location>
        <begin position="730"/>
        <end position="744"/>
    </location>
</feature>
<feature type="compositionally biased region" description="Basic residues" evidence="1">
    <location>
        <begin position="376"/>
        <end position="385"/>
    </location>
</feature>
<feature type="compositionally biased region" description="Basic and acidic residues" evidence="1">
    <location>
        <begin position="638"/>
        <end position="647"/>
    </location>
</feature>
<feature type="compositionally biased region" description="Polar residues" evidence="1">
    <location>
        <begin position="605"/>
        <end position="628"/>
    </location>
</feature>
<feature type="compositionally biased region" description="Basic residues" evidence="1">
    <location>
        <begin position="579"/>
        <end position="596"/>
    </location>
</feature>
<reference evidence="2 3" key="1">
    <citation type="journal article" date="2018" name="G3 (Bethesda)">
        <title>A High-Quality Reference Genome for the Invasive Mosquitofish Gambusia affinis Using a Chicago Library.</title>
        <authorList>
            <person name="Hoffberg S.L."/>
            <person name="Troendle N.J."/>
            <person name="Glenn T.C."/>
            <person name="Mahmud O."/>
            <person name="Louha S."/>
            <person name="Chalopin D."/>
            <person name="Bennetzen J.L."/>
            <person name="Mauricio R."/>
        </authorList>
    </citation>
    <scope>NUCLEOTIDE SEQUENCE [LARGE SCALE GENOMIC DNA]</scope>
    <source>
        <strain evidence="2">NE01/NJP1002.9</strain>
        <tissue evidence="2">Muscle</tissue>
    </source>
</reference>
<feature type="region of interest" description="Disordered" evidence="1">
    <location>
        <begin position="579"/>
        <end position="941"/>
    </location>
</feature>
<comment type="caution">
    <text evidence="2">The sequence shown here is derived from an EMBL/GenBank/DDBJ whole genome shotgun (WGS) entry which is preliminary data.</text>
</comment>
<feature type="region of interest" description="Disordered" evidence="1">
    <location>
        <begin position="983"/>
        <end position="1054"/>
    </location>
</feature>
<evidence type="ECO:0000256" key="1">
    <source>
        <dbReference type="SAM" id="MobiDB-lite"/>
    </source>
</evidence>
<feature type="compositionally biased region" description="Polar residues" evidence="1">
    <location>
        <begin position="1023"/>
        <end position="1034"/>
    </location>
</feature>
<feature type="region of interest" description="Disordered" evidence="1">
    <location>
        <begin position="1872"/>
        <end position="1891"/>
    </location>
</feature>
<dbReference type="GO" id="GO:0002088">
    <property type="term" value="P:lens development in camera-type eye"/>
    <property type="evidence" value="ECO:0007669"/>
    <property type="project" value="TreeGrafter"/>
</dbReference>
<dbReference type="PANTHER" id="PTHR23039">
    <property type="entry name" value="NANCE-HORAN SYNDROME PROTEIN"/>
    <property type="match status" value="1"/>
</dbReference>
<dbReference type="InterPro" id="IPR024845">
    <property type="entry name" value="NHS-like"/>
</dbReference>
<feature type="compositionally biased region" description="Basic and acidic residues" evidence="1">
    <location>
        <begin position="924"/>
        <end position="936"/>
    </location>
</feature>
<name>A0A315VI60_GAMAF</name>
<feature type="compositionally biased region" description="Polar residues" evidence="1">
    <location>
        <begin position="1642"/>
        <end position="1653"/>
    </location>
</feature>
<dbReference type="Proteomes" id="UP000250572">
    <property type="component" value="Unassembled WGS sequence"/>
</dbReference>
<evidence type="ECO:0000313" key="3">
    <source>
        <dbReference type="Proteomes" id="UP000250572"/>
    </source>
</evidence>
<dbReference type="EMBL" id="NHOQ01002268">
    <property type="protein sequence ID" value="PWA18851.1"/>
    <property type="molecule type" value="Genomic_DNA"/>
</dbReference>
<feature type="compositionally biased region" description="Pro residues" evidence="1">
    <location>
        <begin position="1391"/>
        <end position="1409"/>
    </location>
</feature>
<dbReference type="GO" id="GO:0030154">
    <property type="term" value="P:cell differentiation"/>
    <property type="evidence" value="ECO:0007669"/>
    <property type="project" value="TreeGrafter"/>
</dbReference>
<feature type="compositionally biased region" description="Low complexity" evidence="1">
    <location>
        <begin position="1207"/>
        <end position="1221"/>
    </location>
</feature>
<feature type="region of interest" description="Disordered" evidence="1">
    <location>
        <begin position="458"/>
        <end position="488"/>
    </location>
</feature>
<feature type="compositionally biased region" description="Polar residues" evidence="1">
    <location>
        <begin position="914"/>
        <end position="923"/>
    </location>
</feature>
<protein>
    <recommendedName>
        <fullName evidence="4">Nance-Horan syndrome b (congenital cataracts and dental anomalies)</fullName>
    </recommendedName>
</protein>
<feature type="compositionally biased region" description="Basic and acidic residues" evidence="1">
    <location>
        <begin position="387"/>
        <end position="399"/>
    </location>
</feature>
<dbReference type="PANTHER" id="PTHR23039:SF10">
    <property type="entry name" value="NANCE-HORAN SYNDROME PROTEIN ISOFORM X1"/>
    <property type="match status" value="1"/>
</dbReference>
<feature type="region of interest" description="Disordered" evidence="1">
    <location>
        <begin position="1781"/>
        <end position="1867"/>
    </location>
</feature>
<dbReference type="Pfam" id="PF15273">
    <property type="entry name" value="NHS"/>
    <property type="match status" value="1"/>
</dbReference>
<keyword evidence="3" id="KW-1185">Reference proteome</keyword>
<proteinExistence type="predicted"/>
<feature type="compositionally biased region" description="Polar residues" evidence="1">
    <location>
        <begin position="1163"/>
        <end position="1173"/>
    </location>
</feature>
<evidence type="ECO:0000313" key="2">
    <source>
        <dbReference type="EMBL" id="PWA18851.1"/>
    </source>
</evidence>
<feature type="compositionally biased region" description="Low complexity" evidence="1">
    <location>
        <begin position="1354"/>
        <end position="1365"/>
    </location>
</feature>
<feature type="region of interest" description="Disordered" evidence="1">
    <location>
        <begin position="364"/>
        <end position="399"/>
    </location>
</feature>
<feature type="region of interest" description="Disordered" evidence="1">
    <location>
        <begin position="1131"/>
        <end position="1275"/>
    </location>
</feature>
<feature type="compositionally biased region" description="Acidic residues" evidence="1">
    <location>
        <begin position="1522"/>
        <end position="1538"/>
    </location>
</feature>
<feature type="region of interest" description="Disordered" evidence="1">
    <location>
        <begin position="1510"/>
        <end position="1668"/>
    </location>
</feature>
<feature type="compositionally biased region" description="Polar residues" evidence="1">
    <location>
        <begin position="844"/>
        <end position="861"/>
    </location>
</feature>